<name>A0A5B8M747_9MICO</name>
<dbReference type="Gene3D" id="3.40.1350.10">
    <property type="match status" value="1"/>
</dbReference>
<dbReference type="GO" id="GO:0015666">
    <property type="term" value="F:restriction endodeoxyribonuclease activity"/>
    <property type="evidence" value="ECO:0007669"/>
    <property type="project" value="TreeGrafter"/>
</dbReference>
<keyword evidence="3" id="KW-1185">Reference proteome</keyword>
<dbReference type="InterPro" id="IPR007560">
    <property type="entry name" value="Restrct_endonuc_IV_Mrr"/>
</dbReference>
<dbReference type="AlphaFoldDB" id="A0A5B8M747"/>
<dbReference type="InterPro" id="IPR011856">
    <property type="entry name" value="tRNA_endonuc-like_dom_sf"/>
</dbReference>
<keyword evidence="2" id="KW-0540">Nuclease</keyword>
<dbReference type="Proteomes" id="UP000320216">
    <property type="component" value="Chromosome"/>
</dbReference>
<dbReference type="GO" id="GO:0003677">
    <property type="term" value="F:DNA binding"/>
    <property type="evidence" value="ECO:0007669"/>
    <property type="project" value="InterPro"/>
</dbReference>
<keyword evidence="2" id="KW-0378">Hydrolase</keyword>
<evidence type="ECO:0000259" key="1">
    <source>
        <dbReference type="Pfam" id="PF04471"/>
    </source>
</evidence>
<dbReference type="PANTHER" id="PTHR30015">
    <property type="entry name" value="MRR RESTRICTION SYSTEM PROTEIN"/>
    <property type="match status" value="1"/>
</dbReference>
<accession>A0A5B8M747</accession>
<dbReference type="RefSeq" id="WP_146321325.1">
    <property type="nucleotide sequence ID" value="NZ_CP042305.1"/>
</dbReference>
<dbReference type="InterPro" id="IPR052906">
    <property type="entry name" value="Type_IV_Methyl-Rstrct_Enzyme"/>
</dbReference>
<dbReference type="REBASE" id="360638">
    <property type="entry name" value="HspWJ71MrrP"/>
</dbReference>
<dbReference type="EMBL" id="CP042305">
    <property type="protein sequence ID" value="QDZ15442.1"/>
    <property type="molecule type" value="Genomic_DNA"/>
</dbReference>
<organism evidence="2 3">
    <name type="scientific">Humibacter ginsenosidimutans</name>
    <dbReference type="NCBI Taxonomy" id="2599293"/>
    <lineage>
        <taxon>Bacteria</taxon>
        <taxon>Bacillati</taxon>
        <taxon>Actinomycetota</taxon>
        <taxon>Actinomycetes</taxon>
        <taxon>Micrococcales</taxon>
        <taxon>Microbacteriaceae</taxon>
        <taxon>Humibacter</taxon>
    </lineage>
</organism>
<dbReference type="Pfam" id="PF04471">
    <property type="entry name" value="Mrr_cat"/>
    <property type="match status" value="1"/>
</dbReference>
<sequence length="181" mass="19330">MVSTTSSEQVSSPIEQIETGVARIQTDVADDILTRLRGSEPAFFEDAVVRVLLAMGYGGAEQRGRAIGGTGDGGVDGVIDQDALGLDQIYVQAKRYADGNHVGREAIQAFVGALQGRGASRGVFITSSSFTQNARGYAASIPTRVILIDGTELADPMIKHRVGVRVRHTYAVVEVDEVFFE</sequence>
<reference evidence="2 3" key="1">
    <citation type="submission" date="2019-07" db="EMBL/GenBank/DDBJ databases">
        <title>Full genome sequence of Humibacter sp. WJ7-1.</title>
        <authorList>
            <person name="Im W.-T."/>
        </authorList>
    </citation>
    <scope>NUCLEOTIDE SEQUENCE [LARGE SCALE GENOMIC DNA]</scope>
    <source>
        <strain evidence="2 3">WJ7-1</strain>
    </source>
</reference>
<dbReference type="GO" id="GO:0009307">
    <property type="term" value="P:DNA restriction-modification system"/>
    <property type="evidence" value="ECO:0007669"/>
    <property type="project" value="InterPro"/>
</dbReference>
<feature type="domain" description="Restriction endonuclease type IV Mrr" evidence="1">
    <location>
        <begin position="39"/>
        <end position="155"/>
    </location>
</feature>
<proteinExistence type="predicted"/>
<dbReference type="PANTHER" id="PTHR30015:SF7">
    <property type="entry name" value="TYPE IV METHYL-DIRECTED RESTRICTION ENZYME ECOKMRR"/>
    <property type="match status" value="1"/>
</dbReference>
<dbReference type="SUPFAM" id="SSF52980">
    <property type="entry name" value="Restriction endonuclease-like"/>
    <property type="match status" value="1"/>
</dbReference>
<dbReference type="OrthoDB" id="9803736at2"/>
<dbReference type="KEGG" id="huw:FPZ11_12360"/>
<protein>
    <submittedName>
        <fullName evidence="2">Restriction endonuclease</fullName>
    </submittedName>
</protein>
<gene>
    <name evidence="2" type="ORF">FPZ11_12360</name>
</gene>
<dbReference type="InterPro" id="IPR011335">
    <property type="entry name" value="Restrct_endonuc-II-like"/>
</dbReference>
<keyword evidence="2" id="KW-0255">Endonuclease</keyword>
<evidence type="ECO:0000313" key="3">
    <source>
        <dbReference type="Proteomes" id="UP000320216"/>
    </source>
</evidence>
<evidence type="ECO:0000313" key="2">
    <source>
        <dbReference type="EMBL" id="QDZ15442.1"/>
    </source>
</evidence>